<dbReference type="EMBL" id="BNJF01000002">
    <property type="protein sequence ID" value="GHO46973.1"/>
    <property type="molecule type" value="Genomic_DNA"/>
</dbReference>
<evidence type="ECO:0000313" key="2">
    <source>
        <dbReference type="Proteomes" id="UP000612362"/>
    </source>
</evidence>
<organism evidence="1 2">
    <name type="scientific">Ktedonospora formicarum</name>
    <dbReference type="NCBI Taxonomy" id="2778364"/>
    <lineage>
        <taxon>Bacteria</taxon>
        <taxon>Bacillati</taxon>
        <taxon>Chloroflexota</taxon>
        <taxon>Ktedonobacteria</taxon>
        <taxon>Ktedonobacterales</taxon>
        <taxon>Ktedonobacteraceae</taxon>
        <taxon>Ktedonospora</taxon>
    </lineage>
</organism>
<dbReference type="InterPro" id="IPR015943">
    <property type="entry name" value="WD40/YVTN_repeat-like_dom_sf"/>
</dbReference>
<sequence>MLLAEGNMPVKAFAPPPTDVVQKAVGYPQRNLKQYQVPNVDALIWLPSSGLIVTGDNSGQIVSWNVTNGKTAHTYKQLDPRVISRTWGLTCTPDGAFIAACFLTDSASEKLVQVWESRSGKRLFQYPPEG</sequence>
<evidence type="ECO:0008006" key="3">
    <source>
        <dbReference type="Google" id="ProtNLM"/>
    </source>
</evidence>
<dbReference type="InterPro" id="IPR011047">
    <property type="entry name" value="Quinoprotein_ADH-like_sf"/>
</dbReference>
<gene>
    <name evidence="1" type="ORF">KSX_51360</name>
</gene>
<dbReference type="Proteomes" id="UP000612362">
    <property type="component" value="Unassembled WGS sequence"/>
</dbReference>
<dbReference type="Gene3D" id="2.130.10.10">
    <property type="entry name" value="YVTN repeat-like/Quinoprotein amine dehydrogenase"/>
    <property type="match status" value="1"/>
</dbReference>
<keyword evidence="2" id="KW-1185">Reference proteome</keyword>
<dbReference type="AlphaFoldDB" id="A0A8J3I4L7"/>
<comment type="caution">
    <text evidence="1">The sequence shown here is derived from an EMBL/GenBank/DDBJ whole genome shotgun (WGS) entry which is preliminary data.</text>
</comment>
<reference evidence="1" key="1">
    <citation type="submission" date="2020-10" db="EMBL/GenBank/DDBJ databases">
        <title>Taxonomic study of unclassified bacteria belonging to the class Ktedonobacteria.</title>
        <authorList>
            <person name="Yabe S."/>
            <person name="Wang C.M."/>
            <person name="Zheng Y."/>
            <person name="Sakai Y."/>
            <person name="Cavaletti L."/>
            <person name="Monciardini P."/>
            <person name="Donadio S."/>
        </authorList>
    </citation>
    <scope>NUCLEOTIDE SEQUENCE</scope>
    <source>
        <strain evidence="1">SOSP1-1</strain>
    </source>
</reference>
<dbReference type="SUPFAM" id="SSF50998">
    <property type="entry name" value="Quinoprotein alcohol dehydrogenase-like"/>
    <property type="match status" value="1"/>
</dbReference>
<evidence type="ECO:0000313" key="1">
    <source>
        <dbReference type="EMBL" id="GHO46973.1"/>
    </source>
</evidence>
<accession>A0A8J3I4L7</accession>
<protein>
    <recommendedName>
        <fullName evidence="3">Anaphase-promoting complex subunit 4 WD40 domain-containing protein</fullName>
    </recommendedName>
</protein>
<name>A0A8J3I4L7_9CHLR</name>
<proteinExistence type="predicted"/>